<reference evidence="4" key="1">
    <citation type="submission" date="2011-02" db="EMBL/GenBank/DDBJ databases">
        <title>Complete sequence of Methanobacterium sp. AL-21.</title>
        <authorList>
            <consortium name="US DOE Joint Genome Institute"/>
            <person name="Lucas S."/>
            <person name="Copeland A."/>
            <person name="Lapidus A."/>
            <person name="Cheng J.-F."/>
            <person name="Goodwin L."/>
            <person name="Pitluck S."/>
            <person name="Chertkov O."/>
            <person name="Detter J.C."/>
            <person name="Han C."/>
            <person name="Tapia R."/>
            <person name="Land M."/>
            <person name="Hauser L."/>
            <person name="Kyrpides N."/>
            <person name="Ivanova N."/>
            <person name="Mikhailova N."/>
            <person name="Pagani I."/>
            <person name="Cadillo-Quiroz H."/>
            <person name="Imachi H."/>
            <person name="Zinder S."/>
            <person name="Liu W."/>
            <person name="Woyke T."/>
        </authorList>
    </citation>
    <scope>NUCLEOTIDE SEQUENCE [LARGE SCALE GENOMIC DNA]</scope>
    <source>
        <strain evidence="4">AL-21</strain>
    </source>
</reference>
<keyword evidence="2" id="KW-0472">Membrane</keyword>
<dbReference type="HOGENOM" id="CLU_1363669_0_0_2"/>
<dbReference type="OrthoDB" id="82215at2157"/>
<keyword evidence="4" id="KW-1185">Reference proteome</keyword>
<dbReference type="AlphaFoldDB" id="F0T8L1"/>
<keyword evidence="2" id="KW-0812">Transmembrane</keyword>
<keyword evidence="2" id="KW-1133">Transmembrane helix</keyword>
<dbReference type="STRING" id="877455.Metbo_0301"/>
<evidence type="ECO:0000313" key="4">
    <source>
        <dbReference type="Proteomes" id="UP000007490"/>
    </source>
</evidence>
<proteinExistence type="predicted"/>
<evidence type="ECO:0000256" key="2">
    <source>
        <dbReference type="SAM" id="Phobius"/>
    </source>
</evidence>
<dbReference type="eggNOG" id="arCOG06489">
    <property type="taxonomic scope" value="Archaea"/>
</dbReference>
<protein>
    <submittedName>
        <fullName evidence="3">Uncharacterized protein</fullName>
    </submittedName>
</protein>
<accession>F0T8L1</accession>
<organism evidence="3 4">
    <name type="scientific">Methanobacterium lacus (strain AL-21)</name>
    <dbReference type="NCBI Taxonomy" id="877455"/>
    <lineage>
        <taxon>Archaea</taxon>
        <taxon>Methanobacteriati</taxon>
        <taxon>Methanobacteriota</taxon>
        <taxon>Methanomada group</taxon>
        <taxon>Methanobacteria</taxon>
        <taxon>Methanobacteriales</taxon>
        <taxon>Methanobacteriaceae</taxon>
        <taxon>Methanobacterium</taxon>
    </lineage>
</organism>
<sequence>MERISIVSDKDRLLKSLKKLETQFANGKVSKRQYSREKRVLEDKLSTILAADRIKRLQGKTVDETPLESEILKEKEDTVEKEELIKKYVTTPKKVPVEPKSSGMSKGKVALIVFLVAAFFVGTGYGVYVMSMPSNNSSVTMTVNDSAFPVINNTTNTTANKTITTNKTTKTTSTTKKNSSSTTGTTTKTGNSTG</sequence>
<evidence type="ECO:0000256" key="1">
    <source>
        <dbReference type="SAM" id="MobiDB-lite"/>
    </source>
</evidence>
<dbReference type="Proteomes" id="UP000007490">
    <property type="component" value="Chromosome"/>
</dbReference>
<dbReference type="GeneID" id="10276733"/>
<feature type="region of interest" description="Disordered" evidence="1">
    <location>
        <begin position="167"/>
        <end position="194"/>
    </location>
</feature>
<dbReference type="EMBL" id="CP002551">
    <property type="protein sequence ID" value="ADZ08553.1"/>
    <property type="molecule type" value="Genomic_DNA"/>
</dbReference>
<dbReference type="RefSeq" id="WP_013643904.1">
    <property type="nucleotide sequence ID" value="NC_015216.1"/>
</dbReference>
<name>F0T8L1_METLA</name>
<dbReference type="KEGG" id="mel:Metbo_0301"/>
<evidence type="ECO:0000313" key="3">
    <source>
        <dbReference type="EMBL" id="ADZ08553.1"/>
    </source>
</evidence>
<feature type="transmembrane region" description="Helical" evidence="2">
    <location>
        <begin position="109"/>
        <end position="128"/>
    </location>
</feature>
<gene>
    <name evidence="3" type="ordered locus">Metbo_0301</name>
</gene>
<reference evidence="3 4" key="2">
    <citation type="journal article" date="2014" name="Int. J. Syst. Evol. Microbiol.">
        <title>Methanobacterium paludis sp. nov. and a novel strain of Methanobacterium lacus isolated from northern peatlands.</title>
        <authorList>
            <person name="Cadillo-Quiroz H."/>
            <person name="Brauer S.L."/>
            <person name="Goodson N."/>
            <person name="Yavitt J.B."/>
            <person name="Zinder S.H."/>
        </authorList>
    </citation>
    <scope>NUCLEOTIDE SEQUENCE [LARGE SCALE GENOMIC DNA]</scope>
    <source>
        <strain evidence="3 4">AL-21</strain>
    </source>
</reference>